<dbReference type="AlphaFoldDB" id="A0A269PFT0"/>
<evidence type="ECO:0000259" key="2">
    <source>
        <dbReference type="PROSITE" id="PS51372"/>
    </source>
</evidence>
<dbReference type="SUPFAM" id="SSF50151">
    <property type="entry name" value="SacY-like RNA-binding domain"/>
    <property type="match status" value="1"/>
</dbReference>
<dbReference type="GO" id="GO:0006355">
    <property type="term" value="P:regulation of DNA-templated transcription"/>
    <property type="evidence" value="ECO:0007669"/>
    <property type="project" value="InterPro"/>
</dbReference>
<dbReference type="InterPro" id="IPR011608">
    <property type="entry name" value="PRD"/>
</dbReference>
<evidence type="ECO:0000313" key="3">
    <source>
        <dbReference type="EMBL" id="PAJ70800.1"/>
    </source>
</evidence>
<dbReference type="InterPro" id="IPR036650">
    <property type="entry name" value="CAT_RNA-bd_dom_sf"/>
</dbReference>
<reference evidence="3 4" key="1">
    <citation type="submission" date="2017-08" db="EMBL/GenBank/DDBJ databases">
        <authorList>
            <person name="de Groot N.N."/>
        </authorList>
    </citation>
    <scope>NUCLEOTIDE SEQUENCE [LARGE SCALE GENOMIC DNA]</scope>
    <source>
        <strain evidence="3 4">NBT06-6</strain>
    </source>
</reference>
<dbReference type="Pfam" id="PF00874">
    <property type="entry name" value="PRD"/>
    <property type="match status" value="2"/>
</dbReference>
<organism evidence="3 4">
    <name type="scientific">Corynebacterium hadale</name>
    <dbReference type="NCBI Taxonomy" id="2026255"/>
    <lineage>
        <taxon>Bacteria</taxon>
        <taxon>Bacillati</taxon>
        <taxon>Actinomycetota</taxon>
        <taxon>Actinomycetes</taxon>
        <taxon>Mycobacteriales</taxon>
        <taxon>Corynebacteriaceae</taxon>
        <taxon>Corynebacterium</taxon>
    </lineage>
</organism>
<dbReference type="InterPro" id="IPR050661">
    <property type="entry name" value="BglG_antiterminators"/>
</dbReference>
<dbReference type="InterPro" id="IPR004341">
    <property type="entry name" value="CAT_RNA-bd_dom"/>
</dbReference>
<dbReference type="SUPFAM" id="SSF63520">
    <property type="entry name" value="PTS-regulatory domain, PRD"/>
    <property type="match status" value="2"/>
</dbReference>
<dbReference type="PANTHER" id="PTHR30185:SF15">
    <property type="entry name" value="CRYPTIC BETA-GLUCOSIDE BGL OPERON ANTITERMINATOR"/>
    <property type="match status" value="1"/>
</dbReference>
<dbReference type="Proteomes" id="UP000215771">
    <property type="component" value="Unassembled WGS sequence"/>
</dbReference>
<name>A0A269PFT0_9CORY</name>
<dbReference type="Pfam" id="PF03123">
    <property type="entry name" value="CAT_RBD"/>
    <property type="match status" value="1"/>
</dbReference>
<dbReference type="PANTHER" id="PTHR30185">
    <property type="entry name" value="CRYPTIC BETA-GLUCOSIDE BGL OPERON ANTITERMINATOR"/>
    <property type="match status" value="1"/>
</dbReference>
<accession>A0A269PFT0</accession>
<gene>
    <name evidence="3" type="ORF">CIG21_02720</name>
</gene>
<dbReference type="Gene3D" id="1.10.1790.10">
    <property type="entry name" value="PRD domain"/>
    <property type="match status" value="2"/>
</dbReference>
<evidence type="ECO:0000313" key="4">
    <source>
        <dbReference type="Proteomes" id="UP000215771"/>
    </source>
</evidence>
<protein>
    <submittedName>
        <fullName evidence="3">Transcription antiterminator BglG</fullName>
    </submittedName>
</protein>
<dbReference type="EMBL" id="NQMQ01000003">
    <property type="protein sequence ID" value="PAJ70800.1"/>
    <property type="molecule type" value="Genomic_DNA"/>
</dbReference>
<feature type="domain" description="PRD" evidence="2">
    <location>
        <begin position="166"/>
        <end position="276"/>
    </location>
</feature>
<dbReference type="GO" id="GO:0003723">
    <property type="term" value="F:RNA binding"/>
    <property type="evidence" value="ECO:0007669"/>
    <property type="project" value="InterPro"/>
</dbReference>
<dbReference type="SMART" id="SM01061">
    <property type="entry name" value="CAT_RBD"/>
    <property type="match status" value="1"/>
</dbReference>
<feature type="domain" description="PRD" evidence="2">
    <location>
        <begin position="57"/>
        <end position="165"/>
    </location>
</feature>
<dbReference type="RefSeq" id="WP_095275586.1">
    <property type="nucleotide sequence ID" value="NZ_CP047655.1"/>
</dbReference>
<dbReference type="Gene3D" id="2.30.24.10">
    <property type="entry name" value="CAT RNA-binding domain"/>
    <property type="match status" value="1"/>
</dbReference>
<dbReference type="PROSITE" id="PS51372">
    <property type="entry name" value="PRD_2"/>
    <property type="match status" value="2"/>
</dbReference>
<evidence type="ECO:0000256" key="1">
    <source>
        <dbReference type="ARBA" id="ARBA00022737"/>
    </source>
</evidence>
<comment type="caution">
    <text evidence="3">The sequence shown here is derived from an EMBL/GenBank/DDBJ whole genome shotgun (WGS) entry which is preliminary data.</text>
</comment>
<keyword evidence="1" id="KW-0677">Repeat</keyword>
<dbReference type="InterPro" id="IPR036634">
    <property type="entry name" value="PRD_sf"/>
</dbReference>
<sequence length="276" mass="30054">MQVLRVFNNNVVLARRGDEPVVVTGRGVGFKIKQGDALDESKVQRIFVPIDGRDPDHAGEMIAGLPARAVDDAAAALEEIGVNPRLTLVTAIADHIGGAAERAKAGTTVEYPLRAEVTHLYPEEAAQGERLLAAINRRLDAPLPPEEATALTLHLVNAGFNTGNLAQTYRMTGVIQQMLDVIGAEWGEGVDVASISTARFITHARYLFVRLERGAQLDHGNSPLTRELLRAYPAEMEVARKVAQVVELRFGRELTDDEVAYLGLHVARLQEARADE</sequence>
<proteinExistence type="predicted"/>